<organism evidence="1">
    <name type="scientific">Arundo donax</name>
    <name type="common">Giant reed</name>
    <name type="synonym">Donax arundinaceus</name>
    <dbReference type="NCBI Taxonomy" id="35708"/>
    <lineage>
        <taxon>Eukaryota</taxon>
        <taxon>Viridiplantae</taxon>
        <taxon>Streptophyta</taxon>
        <taxon>Embryophyta</taxon>
        <taxon>Tracheophyta</taxon>
        <taxon>Spermatophyta</taxon>
        <taxon>Magnoliopsida</taxon>
        <taxon>Liliopsida</taxon>
        <taxon>Poales</taxon>
        <taxon>Poaceae</taxon>
        <taxon>PACMAD clade</taxon>
        <taxon>Arundinoideae</taxon>
        <taxon>Arundineae</taxon>
        <taxon>Arundo</taxon>
    </lineage>
</organism>
<name>A0A0A8ZKV9_ARUDO</name>
<dbReference type="AlphaFoldDB" id="A0A0A8ZKV9"/>
<protein>
    <submittedName>
        <fullName evidence="1">Uncharacterized protein</fullName>
    </submittedName>
</protein>
<accession>A0A0A8ZKV9</accession>
<dbReference type="EMBL" id="GBRH01259567">
    <property type="protein sequence ID" value="JAD38328.1"/>
    <property type="molecule type" value="Transcribed_RNA"/>
</dbReference>
<evidence type="ECO:0000313" key="1">
    <source>
        <dbReference type="EMBL" id="JAD38328.1"/>
    </source>
</evidence>
<reference evidence="1" key="1">
    <citation type="submission" date="2014-09" db="EMBL/GenBank/DDBJ databases">
        <authorList>
            <person name="Magalhaes I.L.F."/>
            <person name="Oliveira U."/>
            <person name="Santos F.R."/>
            <person name="Vidigal T.H.D.A."/>
            <person name="Brescovit A.D."/>
            <person name="Santos A.J."/>
        </authorList>
    </citation>
    <scope>NUCLEOTIDE SEQUENCE</scope>
    <source>
        <tissue evidence="1">Shoot tissue taken approximately 20 cm above the soil surface</tissue>
    </source>
</reference>
<reference evidence="1" key="2">
    <citation type="journal article" date="2015" name="Data Brief">
        <title>Shoot transcriptome of the giant reed, Arundo donax.</title>
        <authorList>
            <person name="Barrero R.A."/>
            <person name="Guerrero F.D."/>
            <person name="Moolhuijzen P."/>
            <person name="Goolsby J.A."/>
            <person name="Tidwell J."/>
            <person name="Bellgard S.E."/>
            <person name="Bellgard M.I."/>
        </authorList>
    </citation>
    <scope>NUCLEOTIDE SEQUENCE</scope>
    <source>
        <tissue evidence="1">Shoot tissue taken approximately 20 cm above the soil surface</tissue>
    </source>
</reference>
<sequence>MKRGFLAKKGCPREAYFLAN</sequence>
<proteinExistence type="predicted"/>